<organism evidence="5 6">
    <name type="scientific">Actinocatenispora comari</name>
    <dbReference type="NCBI Taxonomy" id="2807577"/>
    <lineage>
        <taxon>Bacteria</taxon>
        <taxon>Bacillati</taxon>
        <taxon>Actinomycetota</taxon>
        <taxon>Actinomycetes</taxon>
        <taxon>Micromonosporales</taxon>
        <taxon>Micromonosporaceae</taxon>
        <taxon>Actinocatenispora</taxon>
    </lineage>
</organism>
<comment type="subcellular location">
    <subcellularLocation>
        <location evidence="1">Membrane</location>
    </subcellularLocation>
</comment>
<dbReference type="GO" id="GO:0016020">
    <property type="term" value="C:membrane"/>
    <property type="evidence" value="ECO:0007669"/>
    <property type="project" value="UniProtKB-SubCell"/>
</dbReference>
<evidence type="ECO:0008006" key="7">
    <source>
        <dbReference type="Google" id="ProtNLM"/>
    </source>
</evidence>
<accession>A0A8J4A943</accession>
<protein>
    <recommendedName>
        <fullName evidence="7">Mce-associated membrane protein</fullName>
    </recommendedName>
</protein>
<evidence type="ECO:0000256" key="1">
    <source>
        <dbReference type="ARBA" id="ARBA00004370"/>
    </source>
</evidence>
<keyword evidence="2 4" id="KW-0472">Membrane</keyword>
<keyword evidence="4" id="KW-0812">Transmembrane</keyword>
<evidence type="ECO:0000256" key="4">
    <source>
        <dbReference type="SAM" id="Phobius"/>
    </source>
</evidence>
<dbReference type="Proteomes" id="UP000614996">
    <property type="component" value="Unassembled WGS sequence"/>
</dbReference>
<keyword evidence="4" id="KW-1133">Transmembrane helix</keyword>
<dbReference type="PANTHER" id="PTHR37042:SF4">
    <property type="entry name" value="OUTER MEMBRANE PROTEIN RV1973"/>
    <property type="match status" value="1"/>
</dbReference>
<keyword evidence="6" id="KW-1185">Reference proteome</keyword>
<feature type="transmembrane region" description="Helical" evidence="4">
    <location>
        <begin position="30"/>
        <end position="55"/>
    </location>
</feature>
<dbReference type="RefSeq" id="WP_207123556.1">
    <property type="nucleotide sequence ID" value="NZ_BOPO01000015.1"/>
</dbReference>
<proteinExistence type="predicted"/>
<name>A0A8J4A943_9ACTN</name>
<dbReference type="AlphaFoldDB" id="A0A8J4A943"/>
<reference evidence="6" key="1">
    <citation type="journal article" date="2021" name="Int. J. Syst. Evol. Microbiol.">
        <title>Actinocatenispora comari sp. nov., an endophytic actinomycete isolated from aerial parts of Comarum salesowianum.</title>
        <authorList>
            <person name="Oyunbileg N."/>
            <person name="Iizaka Y."/>
            <person name="Hamada M."/>
            <person name="Davaapurev B.O."/>
            <person name="Fukumoto A."/>
            <person name="Tsetseg B."/>
            <person name="Kato F."/>
            <person name="Tamura T."/>
            <person name="Batkhuu J."/>
            <person name="Anzai Y."/>
        </authorList>
    </citation>
    <scope>NUCLEOTIDE SEQUENCE [LARGE SCALE GENOMIC DNA]</scope>
    <source>
        <strain evidence="6">NUM-2625</strain>
    </source>
</reference>
<evidence type="ECO:0000313" key="6">
    <source>
        <dbReference type="Proteomes" id="UP000614996"/>
    </source>
</evidence>
<gene>
    <name evidence="5" type="ORF">NUM_12080</name>
</gene>
<evidence type="ECO:0000256" key="3">
    <source>
        <dbReference type="SAM" id="MobiDB-lite"/>
    </source>
</evidence>
<evidence type="ECO:0000313" key="5">
    <source>
        <dbReference type="EMBL" id="GIL25954.1"/>
    </source>
</evidence>
<dbReference type="EMBL" id="BOPO01000015">
    <property type="protein sequence ID" value="GIL25954.1"/>
    <property type="molecule type" value="Genomic_DNA"/>
</dbReference>
<comment type="caution">
    <text evidence="5">The sequence shown here is derived from an EMBL/GenBank/DDBJ whole genome shotgun (WGS) entry which is preliminary data.</text>
</comment>
<feature type="region of interest" description="Disordered" evidence="3">
    <location>
        <begin position="1"/>
        <end position="22"/>
    </location>
</feature>
<dbReference type="PANTHER" id="PTHR37042">
    <property type="entry name" value="OUTER MEMBRANE PROTEIN RV1973"/>
    <property type="match status" value="1"/>
</dbReference>
<evidence type="ECO:0000256" key="2">
    <source>
        <dbReference type="ARBA" id="ARBA00023136"/>
    </source>
</evidence>
<sequence>MPAGELAAAGGPAPSGSVPSALPTDRRRPVGWLIAIGALALALLVTLTVLVGLVLTRPDTGDPPYVSGASTAASTVVRAFWSISADHVDADLDRVTELSTGSFRRQFLAGRAQTRTAVVQNDVHSTGTVLDVALTTASRTRATALVAADATVHNKTVPAGRVAHYRMRLTLVRQHDRWLLSALSFE</sequence>